<gene>
    <name evidence="6" type="ORF">ZT1E4_G8367</name>
</gene>
<dbReference type="AlphaFoldDB" id="A0A2H1GT98"/>
<reference evidence="7" key="1">
    <citation type="submission" date="2017-05" db="EMBL/GenBank/DDBJ databases">
        <authorList>
            <person name="Song R."/>
            <person name="Chenine A.L."/>
            <person name="Ruprecht R.M."/>
        </authorList>
    </citation>
    <scope>NUCLEOTIDE SEQUENCE [LARGE SCALE GENOMIC DNA]</scope>
</reference>
<evidence type="ECO:0000256" key="3">
    <source>
        <dbReference type="ARBA" id="ARBA00022833"/>
    </source>
</evidence>
<sequence>MNTTERARLIKLGNLAIHHIEKQRLCLDEALQGKDRSAETLTCVKINLDAQRLFALAELLGEKDGSEFVRQAKTAAGILLLGWQMKLTAEEATSLCNHYKQRATIEYAPDDVLRFMETQTPFDANSLPEDPKFGEAIVAWNSEFLRAPGADKKPKCHFCGEHASSDQKLMVCGSCKTPVYCDRTCQKMHWKKGHKAECQAKPKRESKEVEGGDA</sequence>
<dbReference type="Gene3D" id="6.10.140.2220">
    <property type="match status" value="1"/>
</dbReference>
<dbReference type="SUPFAM" id="SSF144232">
    <property type="entry name" value="HIT/MYND zinc finger-like"/>
    <property type="match status" value="1"/>
</dbReference>
<evidence type="ECO:0000256" key="2">
    <source>
        <dbReference type="ARBA" id="ARBA00022771"/>
    </source>
</evidence>
<evidence type="ECO:0000313" key="6">
    <source>
        <dbReference type="EMBL" id="SMR56770.1"/>
    </source>
</evidence>
<evidence type="ECO:0000313" key="7">
    <source>
        <dbReference type="Proteomes" id="UP000245764"/>
    </source>
</evidence>
<evidence type="ECO:0000259" key="5">
    <source>
        <dbReference type="PROSITE" id="PS50865"/>
    </source>
</evidence>
<name>A0A2H1GT98_ZYMTR</name>
<dbReference type="EMBL" id="LT854260">
    <property type="protein sequence ID" value="SMR56770.1"/>
    <property type="molecule type" value="Genomic_DNA"/>
</dbReference>
<dbReference type="Proteomes" id="UP000245764">
    <property type="component" value="Chromosome 8"/>
</dbReference>
<dbReference type="Pfam" id="PF01753">
    <property type="entry name" value="zf-MYND"/>
    <property type="match status" value="1"/>
</dbReference>
<accession>A0A2H1GT98</accession>
<dbReference type="PROSITE" id="PS50865">
    <property type="entry name" value="ZF_MYND_2"/>
    <property type="match status" value="1"/>
</dbReference>
<keyword evidence="2 4" id="KW-0863">Zinc-finger</keyword>
<keyword evidence="1" id="KW-0479">Metal-binding</keyword>
<protein>
    <recommendedName>
        <fullName evidence="5">MYND-type domain-containing protein</fullName>
    </recommendedName>
</protein>
<evidence type="ECO:0000256" key="4">
    <source>
        <dbReference type="PROSITE-ProRule" id="PRU00134"/>
    </source>
</evidence>
<proteinExistence type="predicted"/>
<dbReference type="PROSITE" id="PS01360">
    <property type="entry name" value="ZF_MYND_1"/>
    <property type="match status" value="1"/>
</dbReference>
<feature type="domain" description="MYND-type" evidence="5">
    <location>
        <begin position="156"/>
        <end position="198"/>
    </location>
</feature>
<evidence type="ECO:0000256" key="1">
    <source>
        <dbReference type="ARBA" id="ARBA00022723"/>
    </source>
</evidence>
<organism evidence="6 7">
    <name type="scientific">Zymoseptoria tritici ST99CH_1E4</name>
    <dbReference type="NCBI Taxonomy" id="1276532"/>
    <lineage>
        <taxon>Eukaryota</taxon>
        <taxon>Fungi</taxon>
        <taxon>Dikarya</taxon>
        <taxon>Ascomycota</taxon>
        <taxon>Pezizomycotina</taxon>
        <taxon>Dothideomycetes</taxon>
        <taxon>Dothideomycetidae</taxon>
        <taxon>Mycosphaerellales</taxon>
        <taxon>Mycosphaerellaceae</taxon>
        <taxon>Zymoseptoria</taxon>
    </lineage>
</organism>
<keyword evidence="3" id="KW-0862">Zinc</keyword>
<dbReference type="InterPro" id="IPR002893">
    <property type="entry name" value="Znf_MYND"/>
</dbReference>
<dbReference type="GO" id="GO:0008270">
    <property type="term" value="F:zinc ion binding"/>
    <property type="evidence" value="ECO:0007669"/>
    <property type="project" value="UniProtKB-KW"/>
</dbReference>